<evidence type="ECO:0000256" key="3">
    <source>
        <dbReference type="ARBA" id="ARBA00004496"/>
    </source>
</evidence>
<dbReference type="GeneTree" id="ENSGT00440000034289"/>
<name>A0A8C8TRL3_PERMB</name>
<feature type="region of interest" description="Disordered" evidence="34">
    <location>
        <begin position="618"/>
        <end position="773"/>
    </location>
</feature>
<dbReference type="GO" id="GO:0070063">
    <property type="term" value="F:RNA polymerase binding"/>
    <property type="evidence" value="ECO:0007669"/>
    <property type="project" value="Ensembl"/>
</dbReference>
<accession>A0A8C8TRL3</accession>
<dbReference type="GO" id="GO:0000976">
    <property type="term" value="F:transcription cis-regulatory region binding"/>
    <property type="evidence" value="ECO:0007669"/>
    <property type="project" value="Ensembl"/>
</dbReference>
<dbReference type="SUPFAM" id="SSF52113">
    <property type="entry name" value="BRCT domain"/>
    <property type="match status" value="2"/>
</dbReference>
<dbReference type="CDD" id="cd17735">
    <property type="entry name" value="BRCT_BRCA1_rpt1"/>
    <property type="match status" value="1"/>
</dbReference>
<dbReference type="GO" id="GO:0007059">
    <property type="term" value="P:chromosome segregation"/>
    <property type="evidence" value="ECO:0007669"/>
    <property type="project" value="Ensembl"/>
</dbReference>
<dbReference type="GO" id="GO:0000724">
    <property type="term" value="P:double-strand break repair via homologous recombination"/>
    <property type="evidence" value="ECO:0007669"/>
    <property type="project" value="Ensembl"/>
</dbReference>
<evidence type="ECO:0000256" key="32">
    <source>
        <dbReference type="PIRNR" id="PIRNR001734"/>
    </source>
</evidence>
<feature type="domain" description="RING-type" evidence="35">
    <location>
        <begin position="24"/>
        <end position="65"/>
    </location>
</feature>
<keyword evidence="25" id="KW-0275">Fatty acid biosynthesis</keyword>
<dbReference type="GO" id="GO:0007098">
    <property type="term" value="P:centrosome cycle"/>
    <property type="evidence" value="ECO:0007669"/>
    <property type="project" value="Ensembl"/>
</dbReference>
<feature type="compositionally biased region" description="Polar residues" evidence="34">
    <location>
        <begin position="1261"/>
        <end position="1284"/>
    </location>
</feature>
<evidence type="ECO:0000256" key="30">
    <source>
        <dbReference type="ARBA" id="ARBA00023306"/>
    </source>
</evidence>
<evidence type="ECO:0000256" key="27">
    <source>
        <dbReference type="ARBA" id="ARBA00023172"/>
    </source>
</evidence>
<dbReference type="InterPro" id="IPR025994">
    <property type="entry name" value="BRCA1_serine_dom"/>
</dbReference>
<feature type="region of interest" description="Disordered" evidence="34">
    <location>
        <begin position="883"/>
        <end position="909"/>
    </location>
</feature>
<feature type="region of interest" description="Disordered" evidence="34">
    <location>
        <begin position="923"/>
        <end position="966"/>
    </location>
</feature>
<dbReference type="GO" id="GO:0070533">
    <property type="term" value="C:BRCA1-C complex"/>
    <property type="evidence" value="ECO:0007669"/>
    <property type="project" value="Ensembl"/>
</dbReference>
<evidence type="ECO:0000256" key="10">
    <source>
        <dbReference type="ARBA" id="ARBA00022553"/>
    </source>
</evidence>
<dbReference type="GO" id="GO:0016604">
    <property type="term" value="C:nuclear body"/>
    <property type="evidence" value="ECO:0007669"/>
    <property type="project" value="Ensembl"/>
</dbReference>
<feature type="compositionally biased region" description="Polar residues" evidence="34">
    <location>
        <begin position="1292"/>
        <end position="1305"/>
    </location>
</feature>
<feature type="compositionally biased region" description="Polar residues" evidence="34">
    <location>
        <begin position="525"/>
        <end position="547"/>
    </location>
</feature>
<feature type="domain" description="BRCT" evidence="36">
    <location>
        <begin position="1597"/>
        <end position="1691"/>
    </location>
</feature>
<feature type="region of interest" description="Disordered" evidence="34">
    <location>
        <begin position="1382"/>
        <end position="1490"/>
    </location>
</feature>
<dbReference type="FunFam" id="3.40.50.10190:FF:000025">
    <property type="entry name" value="Breast cancer type 1 susceptibility protein homolog"/>
    <property type="match status" value="1"/>
</dbReference>
<evidence type="ECO:0000256" key="29">
    <source>
        <dbReference type="ARBA" id="ARBA00023242"/>
    </source>
</evidence>
<evidence type="ECO:0000256" key="16">
    <source>
        <dbReference type="ARBA" id="ARBA00022786"/>
    </source>
</evidence>
<keyword evidence="15 33" id="KW-0863">Zinc-finger</keyword>
<dbReference type="GO" id="GO:0006633">
    <property type="term" value="P:fatty acid biosynthetic process"/>
    <property type="evidence" value="ECO:0007669"/>
    <property type="project" value="UniProtKB-KW"/>
</dbReference>
<dbReference type="GO" id="GO:0042802">
    <property type="term" value="F:identical protein binding"/>
    <property type="evidence" value="ECO:0007669"/>
    <property type="project" value="Ensembl"/>
</dbReference>
<keyword evidence="10" id="KW-0597">Phosphoprotein</keyword>
<feature type="compositionally biased region" description="Polar residues" evidence="34">
    <location>
        <begin position="629"/>
        <end position="652"/>
    </location>
</feature>
<keyword evidence="19" id="KW-0832">Ubl conjugation</keyword>
<feature type="compositionally biased region" description="Polar residues" evidence="34">
    <location>
        <begin position="1465"/>
        <end position="1490"/>
    </location>
</feature>
<feature type="compositionally biased region" description="Polar residues" evidence="34">
    <location>
        <begin position="1420"/>
        <end position="1432"/>
    </location>
</feature>
<evidence type="ECO:0000256" key="9">
    <source>
        <dbReference type="ARBA" id="ARBA00022516"/>
    </source>
</evidence>
<dbReference type="InterPro" id="IPR001357">
    <property type="entry name" value="BRCT_dom"/>
</dbReference>
<feature type="region of interest" description="Disordered" evidence="34">
    <location>
        <begin position="804"/>
        <end position="823"/>
    </location>
</feature>
<dbReference type="GO" id="GO:0071479">
    <property type="term" value="P:cellular response to ionizing radiation"/>
    <property type="evidence" value="ECO:0007669"/>
    <property type="project" value="Ensembl"/>
</dbReference>
<evidence type="ECO:0000256" key="25">
    <source>
        <dbReference type="ARBA" id="ARBA00023160"/>
    </source>
</evidence>
<evidence type="ECO:0000313" key="38">
    <source>
        <dbReference type="Proteomes" id="UP000694547"/>
    </source>
</evidence>
<dbReference type="Gene3D" id="3.30.40.10">
    <property type="entry name" value="Zinc/RING finger domain, C3HC4 (zinc finger)"/>
    <property type="match status" value="1"/>
</dbReference>
<feature type="domain" description="BRCT" evidence="36">
    <location>
        <begin position="1710"/>
        <end position="1809"/>
    </location>
</feature>
<dbReference type="InterPro" id="IPR017907">
    <property type="entry name" value="Znf_RING_CS"/>
</dbReference>
<feature type="compositionally biased region" description="Basic and acidic residues" evidence="34">
    <location>
        <begin position="721"/>
        <end position="742"/>
    </location>
</feature>
<keyword evidence="11" id="KW-0808">Transferase</keyword>
<evidence type="ECO:0000256" key="15">
    <source>
        <dbReference type="ARBA" id="ARBA00022771"/>
    </source>
</evidence>
<reference evidence="37" key="3">
    <citation type="submission" date="2025-09" db="UniProtKB">
        <authorList>
            <consortium name="Ensembl"/>
        </authorList>
    </citation>
    <scope>IDENTIFICATION</scope>
</reference>
<dbReference type="GO" id="GO:0001741">
    <property type="term" value="C:XY body"/>
    <property type="evidence" value="ECO:0007669"/>
    <property type="project" value="Ensembl"/>
</dbReference>
<dbReference type="GO" id="GO:0030308">
    <property type="term" value="P:negative regulation of cell growth"/>
    <property type="evidence" value="ECO:0007669"/>
    <property type="project" value="Ensembl"/>
</dbReference>
<comment type="subcellular location">
    <subcellularLocation>
        <location evidence="2 32">Chromosome</location>
    </subcellularLocation>
    <subcellularLocation>
        <location evidence="3">Cytoplasm</location>
    </subcellularLocation>
    <subcellularLocation>
        <location evidence="32">Nucleus</location>
    </subcellularLocation>
    <text evidence="32">Localizes at sites of DNA damage at double-strand breaks (DSBs); recruitment to DNA damage sites is mediated by the BRCA1-A complex.</text>
</comment>
<dbReference type="GO" id="GO:1902042">
    <property type="term" value="P:negative regulation of extrinsic apoptotic signaling pathway via death domain receptors"/>
    <property type="evidence" value="ECO:0007669"/>
    <property type="project" value="Ensembl"/>
</dbReference>
<dbReference type="GO" id="GO:0070531">
    <property type="term" value="C:BRCA1-A complex"/>
    <property type="evidence" value="ECO:0007669"/>
    <property type="project" value="Ensembl"/>
</dbReference>
<evidence type="ECO:0000259" key="35">
    <source>
        <dbReference type="PROSITE" id="PS50089"/>
    </source>
</evidence>
<organism evidence="37 38">
    <name type="scientific">Peromyscus maniculatus bairdii</name>
    <name type="common">Prairie deer mouse</name>
    <dbReference type="NCBI Taxonomy" id="230844"/>
    <lineage>
        <taxon>Eukaryota</taxon>
        <taxon>Metazoa</taxon>
        <taxon>Chordata</taxon>
        <taxon>Craniata</taxon>
        <taxon>Vertebrata</taxon>
        <taxon>Euteleostomi</taxon>
        <taxon>Mammalia</taxon>
        <taxon>Eutheria</taxon>
        <taxon>Euarchontoglires</taxon>
        <taxon>Glires</taxon>
        <taxon>Rodentia</taxon>
        <taxon>Myomorpha</taxon>
        <taxon>Muroidea</taxon>
        <taxon>Cricetidae</taxon>
        <taxon>Neotominae</taxon>
        <taxon>Peromyscus</taxon>
    </lineage>
</organism>
<dbReference type="GO" id="GO:0006301">
    <property type="term" value="P:DNA damage tolerance"/>
    <property type="evidence" value="ECO:0007669"/>
    <property type="project" value="Ensembl"/>
</dbReference>
<evidence type="ECO:0000256" key="33">
    <source>
        <dbReference type="PROSITE-ProRule" id="PRU00175"/>
    </source>
</evidence>
<dbReference type="GO" id="GO:0007095">
    <property type="term" value="P:mitotic G2 DNA damage checkpoint signaling"/>
    <property type="evidence" value="ECO:0007669"/>
    <property type="project" value="Ensembl"/>
</dbReference>
<evidence type="ECO:0000256" key="19">
    <source>
        <dbReference type="ARBA" id="ARBA00022843"/>
    </source>
</evidence>
<evidence type="ECO:0000256" key="23">
    <source>
        <dbReference type="ARBA" id="ARBA00023125"/>
    </source>
</evidence>
<dbReference type="GO" id="GO:0000800">
    <property type="term" value="C:lateral element"/>
    <property type="evidence" value="ECO:0007669"/>
    <property type="project" value="Ensembl"/>
</dbReference>
<keyword evidence="30 32" id="KW-0131">Cell cycle</keyword>
<dbReference type="FunFam" id="3.40.50.10190:FF:000006">
    <property type="entry name" value="Breast cancer type 1 susceptibility protein homolog"/>
    <property type="match status" value="1"/>
</dbReference>
<keyword evidence="12" id="KW-0479">Metal-binding</keyword>
<dbReference type="Pfam" id="PF00533">
    <property type="entry name" value="BRCT"/>
    <property type="match status" value="2"/>
</dbReference>
<feature type="compositionally biased region" description="Polar residues" evidence="34">
    <location>
        <begin position="1343"/>
        <end position="1361"/>
    </location>
</feature>
<dbReference type="GO" id="GO:0045717">
    <property type="term" value="P:negative regulation of fatty acid biosynthetic process"/>
    <property type="evidence" value="ECO:0007669"/>
    <property type="project" value="Ensembl"/>
</dbReference>
<dbReference type="GO" id="GO:2000378">
    <property type="term" value="P:negative regulation of reactive oxygen species metabolic process"/>
    <property type="evidence" value="ECO:0007669"/>
    <property type="project" value="Ensembl"/>
</dbReference>
<dbReference type="GO" id="GO:0070532">
    <property type="term" value="C:BRCA1-B complex"/>
    <property type="evidence" value="ECO:0007669"/>
    <property type="project" value="Ensembl"/>
</dbReference>
<evidence type="ECO:0000256" key="7">
    <source>
        <dbReference type="ARBA" id="ARBA00022490"/>
    </source>
</evidence>
<keyword evidence="18" id="KW-0862">Zinc</keyword>
<evidence type="ECO:0000256" key="8">
    <source>
        <dbReference type="ARBA" id="ARBA00022499"/>
    </source>
</evidence>
<dbReference type="PROSITE" id="PS50172">
    <property type="entry name" value="BRCT"/>
    <property type="match status" value="2"/>
</dbReference>
<feature type="compositionally biased region" description="Basic and acidic residues" evidence="34">
    <location>
        <begin position="1247"/>
        <end position="1257"/>
    </location>
</feature>
<feature type="compositionally biased region" description="Polar residues" evidence="34">
    <location>
        <begin position="941"/>
        <end position="954"/>
    </location>
</feature>
<dbReference type="CDD" id="cd16498">
    <property type="entry name" value="RING-HC_BRCA1"/>
    <property type="match status" value="1"/>
</dbReference>
<evidence type="ECO:0000256" key="31">
    <source>
        <dbReference type="ARBA" id="ARBA00072181"/>
    </source>
</evidence>
<feature type="compositionally biased region" description="Polar residues" evidence="34">
    <location>
        <begin position="1386"/>
        <end position="1395"/>
    </location>
</feature>
<keyword evidence="24" id="KW-0010">Activator</keyword>
<proteinExistence type="predicted"/>
<dbReference type="GO" id="GO:0003684">
    <property type="term" value="F:damaged DNA binding"/>
    <property type="evidence" value="ECO:0007669"/>
    <property type="project" value="Ensembl"/>
</dbReference>
<evidence type="ECO:0000256" key="17">
    <source>
        <dbReference type="ARBA" id="ARBA00022832"/>
    </source>
</evidence>
<dbReference type="SUPFAM" id="SSF57850">
    <property type="entry name" value="RING/U-box"/>
    <property type="match status" value="1"/>
</dbReference>
<keyword evidence="38" id="KW-1185">Reference proteome</keyword>
<dbReference type="GO" id="GO:0045766">
    <property type="term" value="P:positive regulation of angiogenesis"/>
    <property type="evidence" value="ECO:0007669"/>
    <property type="project" value="Ensembl"/>
</dbReference>
<feature type="region of interest" description="Disordered" evidence="34">
    <location>
        <begin position="524"/>
        <end position="572"/>
    </location>
</feature>
<dbReference type="InterPro" id="IPR018957">
    <property type="entry name" value="Znf_C3HC4_RING-type"/>
</dbReference>
<dbReference type="GO" id="GO:0043009">
    <property type="term" value="P:chordate embryonic development"/>
    <property type="evidence" value="ECO:0007669"/>
    <property type="project" value="Ensembl"/>
</dbReference>
<sequence length="1826" mass="201260">MDLSAVQIEEVQNVLHAMQKILECPICLELIKEPISTKCDHIFCKFCMLKLLNQKKGPSQCPLCKNEITKRSLQGSTRFGQLVEELLKITDAFERDTGMQFANSYSFSKMRNSSEPLNEEASIIQSIGYRDRVKRLRPIESGNATLKDSLSVQLSNLGIVRSMKKTQQTQPRNKSVYIELESDSSEETVKRPDDCSVRDQELLQMTPREAGDEASLESAEKAACEFSEDITDIEQDQCSNKDLNPIENHATERHPEKCQGIPVSNLHVEPCGTDIHASSLQQEKSSLLLAEDRMNVEKAEFCNKSKQSGLARSQQNRWAESKETCNDRQIPSTEKKVDLDAESLCGRKKWNNQESLCPENARATQDVPWTTRNSSIQKVNEWFSKTGGTLAPDGTSDRRRQANAEAAAVLEVSNEVDGCSSSLKETDFVASDPHNALMYKSKRDFSKPVENDIKDKIFGKTYQRKGGLPHLNHVTEILGTYTTEPQITQANPFTNKLKRKRRTTCLQPEDFIKKADLTVIPKTPENINQGTDQMEPNGQVVGITSNGHENESKGSNLQKERNANPVKSLGKEPVFTTKAKAISNSVSDLELELNVRDSKAPKKNRLRRKSSTKCVLALEPVSGNPSPPTCTEFQIDSCSSGEETRKNNSSQRPIRHIRKPQLTVDTEPAADAKKNNEPNEQIRKRRASDAFPEEKLTNTPGLLNNCPRSNEPQGPVSPRPQSKEVEKRELSQMPDSTKDLKDLVLGGEQGLPTERSEESTSVSLVPDTDDDMQNSMSLLEANTARYAKTGSGQCMTQFVASENPKELVHGSKDAGSSTEGFQHPLRHGLSHIQETEMEESELDTQYLQNTFQVPKRQSFTLFSKPRDPQKEGVTACASSMSLREVSAKVTSEGEQQEENRGHEESEISCGQAVTATVSVPLLHQEGKPGTDPVRAGVSRPCPSSQYRSNENDLSTAGDPRIPQNSRLQQSVSPIMSFMKTDHRKTLSEGQFEKHTLSTEKAMGNETVVQSKKHTVSQNNRKNACQEASSGSINEVCSSGENFQGQLGRSGGTKLNTVLPLGLMQSGICKQSFPVSDYENLKIKKQGGKSLGADSSPCLFADKLEQPLGSGNGFQVCSETPDDLLDDVEMQENTSFGEGDILEKSAVFNGSVQRRELSRSPSPLTHASLIRSLRRGSRKLEDSEESECEDEDLPSFQHLLGRVSTTPDLTRLSSVGTQHLSEKAAGTQAPGKRTISADSSEVILVEDSQEHPLGEDPKCSGSLFSSQHSAVQDSAVQDSAANAASQDPLFNPPSKQMSHQSENEQVFPSDKELISDEEMGACLEEDSDQEEDIIIPDSAASGYESETNLSEDGSQSEILTTQQRATMKDNLIKLRQEMAQLEAVLEQQGNQPSGHSSPLIADPCAPEDPPDPEQNIPGTAILTSKNINENPVSRNPVCISADKFQPQPPDSSTSKNKETRVGRPSSFKSPSAGNRCASHSRSGSLQNRSFQSQEELLQVVEAEKSCEPHNLTGPSYLPRQDLEGTPYLESGISLFSNRDPESESSEEPALVCTTPASTSTRKISQCQAAESFKGPAAACAHTAAVETVSEMKPALTSSKGRATKGISMVVSGLTLKEVMIVQKFAEKYRLILTDVITEETTHVIIKTDAELVCERTLKYFLGIAGGKWIVSYSWVIRSIQERKLLDVHEFEVKGDVVTGRNHQGPKRSRESQEKLFRGLKICCCEPFTNMPKDELEKMLQLCGASVVKEVSSLTQDTGSQPIVIIQPSAWTEENGCPEIGQLCEAHLVMWDWVLDSISVYRCQDLDAYLVQNITHGHDCSEPQDPND</sequence>
<evidence type="ECO:0000256" key="2">
    <source>
        <dbReference type="ARBA" id="ARBA00004286"/>
    </source>
</evidence>
<dbReference type="PANTHER" id="PTHR13763:SF0">
    <property type="entry name" value="BREAST CANCER TYPE 1 SUSCEPTIBILITY PROTEIN"/>
    <property type="match status" value="1"/>
</dbReference>
<dbReference type="Ensembl" id="ENSPEMT00000022595.2">
    <property type="protein sequence ID" value="ENSPEMP00000018267.2"/>
    <property type="gene ID" value="ENSPEMG00000016928.2"/>
</dbReference>
<dbReference type="GO" id="GO:0008270">
    <property type="term" value="F:zinc ion binding"/>
    <property type="evidence" value="ECO:0007669"/>
    <property type="project" value="UniProtKB-KW"/>
</dbReference>
<dbReference type="GO" id="GO:0031625">
    <property type="term" value="F:ubiquitin protein ligase binding"/>
    <property type="evidence" value="ECO:0007669"/>
    <property type="project" value="Ensembl"/>
</dbReference>
<dbReference type="InterPro" id="IPR031099">
    <property type="entry name" value="BRCA1-associated"/>
</dbReference>
<dbReference type="GO" id="GO:0001673">
    <property type="term" value="C:male germ cell nucleus"/>
    <property type="evidence" value="ECO:0007669"/>
    <property type="project" value="Ensembl"/>
</dbReference>
<dbReference type="GO" id="GO:0003713">
    <property type="term" value="F:transcription coactivator activity"/>
    <property type="evidence" value="ECO:0007669"/>
    <property type="project" value="Ensembl"/>
</dbReference>
<keyword evidence="23 32" id="KW-0238">DNA-binding</keyword>
<feature type="compositionally biased region" description="Basic and acidic residues" evidence="34">
    <location>
        <begin position="670"/>
        <end position="682"/>
    </location>
</feature>
<evidence type="ECO:0000256" key="22">
    <source>
        <dbReference type="ARBA" id="ARBA00023098"/>
    </source>
</evidence>
<comment type="function">
    <text evidence="32">E3 ubiquitin-protein ligase that specifically mediates the formation of 'Lys-6'-linked polyubiquitin chains and plays a central role in DNA repair by facilitating cellular responses to DNA damage. It is unclear whether it also mediates the formation of other types of polyubiquitin chains. The BRCA1-BARD1 heterodimer coordinates a diverse range of cellular pathways such as DNA damage repair, ubiquitination and transcriptional regulation to maintain genomic stability. Regulates centrosomal microtubule nucleation. Required for appropriate cell cycle arrests after ionizing irradiation in both the S-phase and the G2 phase of the cell cycle. Required for FANCD2 targeting to sites of DNA damage. Inhibits lipid synthesis by binding to inactive phosphorylated ACACA and preventing its dephosphorylation. Contributes to homologous recombination repair (HRR) via its direct interaction with PALB2, fine-tunes recombinational repair partly through its modulatory role in the PALB2-dependent loading of BRCA2-RAD51 repair machinery at DNA breaks. Component of the BRCA1-RBBP8 complex which regulates CHEK1 activation and controls cell cycle G2/M checkpoints on DNA damage via BRCA1-mediated ubiquitination of RBBP8. Acts as a transcriptional activator.</text>
</comment>
<comment type="subunit">
    <text evidence="32">Heterodimer with BARD1. Part of the BRCA1-associated genome surveillance complex (BASC), which contains BRCA1, MSH2, MSH6, MLH1, ATM, BLM, PMS2 and the MRE11-RAD50-NBN protein (MRN) complex. This association could be a dynamic process changing throughout the cell cycle and within subnuclear domains. Component of the BRCA1-A complex, at least composed of BRCA1, BARD1, UIMC1/RAP80, ABRAXAS1, BRCC3/BRCC36, BABAM2 and BABAM1/NBA1. Interacts (via the BRCT domains) with ABRAXAS1 (phosphorylated form); this is important for recruitment to sites of DNA damage. Can form a heterotetramer with two molecules of ABRAXAS1 (phosphorylated form). Component of the BRCA1-RBBP8 complex. Interacts (via the BRCT domains) with RBBP8 ('Ser-327' phosphorylated form); the interaction ubiquitinates RBBP8, regulates CHEK1 activation, and involves RBBP8 in BRCA1-dependent G2/M checkpoint control on DNA damage. Associates with RNA polymerase II holoenzyme. Interacts with SMC1A, NELFB, DCLRE1C, CLSPN. CHEK1, CHEK2, BAP1, BRCC3, UBXN1 and PCLAF. Interacts (via BRCT domains) with BRIP1 (phosphorylated form). Interacts with FANCD2 (ubiquitinated form). Interacts with H2AX (phosphorylated on 'Ser-140'). Interacts (via the BRCT domains) with ACACA (phosphorylated form); the interaction prevents dephosphorylation of ACACA. Part of a BRCA complex containing BRCA1, BRCA2 and PALB2. Interacts directly with PALB2; the interaction is essential for its function in HRR. Interacts directly with BRCA2; the interaction occurs only in the presence of PALB2 which serves as the bridging protein. Interacts (via the BRCT domains) with LMO4; the interaction represses the transcriptional activity of BRCA1. Interacts (via the BRCT domains) with CCAR2 (via N-terminus); the interaction represses the transcriptional activator activity of BRCA1. Interacts with EXD2. Interacts (via C-terminus) with DHX9; this interaction is direct and links BRCA1 to the RNA polymerase II holoenzyme.</text>
</comment>
<evidence type="ECO:0000256" key="14">
    <source>
        <dbReference type="ARBA" id="ARBA00022763"/>
    </source>
</evidence>
<feature type="region of interest" description="Disordered" evidence="34">
    <location>
        <begin position="1535"/>
        <end position="1555"/>
    </location>
</feature>
<dbReference type="GO" id="GO:1990904">
    <property type="term" value="C:ribonucleoprotein complex"/>
    <property type="evidence" value="ECO:0007669"/>
    <property type="project" value="Ensembl"/>
</dbReference>
<dbReference type="Proteomes" id="UP000694547">
    <property type="component" value="Chromosome 8"/>
</dbReference>
<comment type="pathway">
    <text evidence="4">Protein modification; protein ubiquitination.</text>
</comment>
<keyword evidence="21" id="KW-0805">Transcription regulation</keyword>
<dbReference type="InterPro" id="IPR001841">
    <property type="entry name" value="Znf_RING"/>
</dbReference>
<dbReference type="EC" id="2.3.2.27" evidence="5 32"/>
<feature type="region of interest" description="Disordered" evidence="34">
    <location>
        <begin position="1215"/>
        <end position="1311"/>
    </location>
</feature>
<dbReference type="PANTHER" id="PTHR13763">
    <property type="entry name" value="BREAST CANCER TYPE 1 SUSCEPTIBILITY PROTEIN BRCA1"/>
    <property type="match status" value="1"/>
</dbReference>
<dbReference type="SMART" id="SM00292">
    <property type="entry name" value="BRCT"/>
    <property type="match status" value="2"/>
</dbReference>
<keyword evidence="26" id="KW-0804">Transcription</keyword>
<dbReference type="GO" id="GO:0061630">
    <property type="term" value="F:ubiquitin protein ligase activity"/>
    <property type="evidence" value="ECO:0007669"/>
    <property type="project" value="UniProtKB-EC"/>
</dbReference>
<evidence type="ECO:0000256" key="26">
    <source>
        <dbReference type="ARBA" id="ARBA00023163"/>
    </source>
</evidence>
<dbReference type="GO" id="GO:0060816">
    <property type="term" value="P:random inactivation of X chromosome"/>
    <property type="evidence" value="ECO:0007669"/>
    <property type="project" value="Ensembl"/>
</dbReference>
<keyword evidence="20" id="KW-0007">Acetylation</keyword>
<reference evidence="37" key="2">
    <citation type="submission" date="2025-08" db="UniProtKB">
        <authorList>
            <consortium name="Ensembl"/>
        </authorList>
    </citation>
    <scope>IDENTIFICATION</scope>
</reference>
<dbReference type="GO" id="GO:0010575">
    <property type="term" value="P:positive regulation of vascular endothelial growth factor production"/>
    <property type="evidence" value="ECO:0007669"/>
    <property type="project" value="Ensembl"/>
</dbReference>
<dbReference type="Pfam" id="PF00097">
    <property type="entry name" value="zf-C3HC4"/>
    <property type="match status" value="1"/>
</dbReference>
<evidence type="ECO:0000256" key="18">
    <source>
        <dbReference type="ARBA" id="ARBA00022833"/>
    </source>
</evidence>
<dbReference type="GO" id="GO:0045739">
    <property type="term" value="P:positive regulation of DNA repair"/>
    <property type="evidence" value="ECO:0007669"/>
    <property type="project" value="Ensembl"/>
</dbReference>
<feature type="compositionally biased region" description="Basic and acidic residues" evidence="34">
    <location>
        <begin position="548"/>
        <end position="562"/>
    </location>
</feature>
<evidence type="ECO:0000256" key="24">
    <source>
        <dbReference type="ARBA" id="ARBA00023159"/>
    </source>
</evidence>
<dbReference type="GO" id="GO:0031436">
    <property type="term" value="C:BRCA1-BARD1 complex"/>
    <property type="evidence" value="ECO:0007669"/>
    <property type="project" value="UniProtKB-UniRule"/>
</dbReference>
<reference evidence="37 38" key="1">
    <citation type="submission" date="2018-10" db="EMBL/GenBank/DDBJ databases">
        <title>Improved assembly of the deer mouse Peromyscus maniculatus genome.</title>
        <authorList>
            <person name="Lassance J.-M."/>
            <person name="Hoekstra H.E."/>
        </authorList>
    </citation>
    <scope>NUCLEOTIDE SEQUENCE [LARGE SCALE GENOMIC DNA]</scope>
</reference>
<keyword evidence="9" id="KW-0444">Lipid biosynthesis</keyword>
<dbReference type="Gene3D" id="3.40.50.10190">
    <property type="entry name" value="BRCT domain"/>
    <property type="match status" value="2"/>
</dbReference>
<keyword evidence="22" id="KW-0443">Lipid metabolism</keyword>
<dbReference type="CDD" id="cd17721">
    <property type="entry name" value="BRCT_BRCA1_rpt2"/>
    <property type="match status" value="1"/>
</dbReference>
<dbReference type="GO" id="GO:0003723">
    <property type="term" value="F:RNA binding"/>
    <property type="evidence" value="ECO:0007669"/>
    <property type="project" value="Ensembl"/>
</dbReference>
<evidence type="ECO:0000256" key="5">
    <source>
        <dbReference type="ARBA" id="ARBA00012483"/>
    </source>
</evidence>
<evidence type="ECO:0000256" key="6">
    <source>
        <dbReference type="ARBA" id="ARBA00022454"/>
    </source>
</evidence>
<feature type="compositionally biased region" description="Acidic residues" evidence="34">
    <location>
        <begin position="1323"/>
        <end position="1333"/>
    </location>
</feature>
<dbReference type="Pfam" id="PF12820">
    <property type="entry name" value="BRCT_assoc"/>
    <property type="match status" value="1"/>
</dbReference>
<dbReference type="GO" id="GO:0005886">
    <property type="term" value="C:plasma membrane"/>
    <property type="evidence" value="ECO:0007669"/>
    <property type="project" value="Ensembl"/>
</dbReference>
<dbReference type="GO" id="GO:0008630">
    <property type="term" value="P:intrinsic apoptotic signaling pathway in response to DNA damage"/>
    <property type="evidence" value="ECO:0007669"/>
    <property type="project" value="Ensembl"/>
</dbReference>
<evidence type="ECO:0000256" key="11">
    <source>
        <dbReference type="ARBA" id="ARBA00022679"/>
    </source>
</evidence>
<dbReference type="PROSITE" id="PS00518">
    <property type="entry name" value="ZF_RING_1"/>
    <property type="match status" value="1"/>
</dbReference>
<evidence type="ECO:0000313" key="37">
    <source>
        <dbReference type="Ensembl" id="ENSPEMP00000018267.2"/>
    </source>
</evidence>
<dbReference type="GO" id="GO:0071681">
    <property type="term" value="P:cellular response to indole-3-methanol"/>
    <property type="evidence" value="ECO:0007669"/>
    <property type="project" value="Ensembl"/>
</dbReference>
<dbReference type="GO" id="GO:0044027">
    <property type="term" value="P:negative regulation of gene expression via chromosomal CpG island methylation"/>
    <property type="evidence" value="ECO:0007669"/>
    <property type="project" value="Ensembl"/>
</dbReference>
<dbReference type="GO" id="GO:0045944">
    <property type="term" value="P:positive regulation of transcription by RNA polymerase II"/>
    <property type="evidence" value="ECO:0007669"/>
    <property type="project" value="Ensembl"/>
</dbReference>
<keyword evidence="8" id="KW-1017">Isopeptide bond</keyword>
<dbReference type="GO" id="GO:0033147">
    <property type="term" value="P:negative regulation of intracellular estrogen receptor signaling pathway"/>
    <property type="evidence" value="ECO:0007669"/>
    <property type="project" value="Ensembl"/>
</dbReference>
<dbReference type="PROSITE" id="PS50089">
    <property type="entry name" value="ZF_RING_2"/>
    <property type="match status" value="1"/>
</dbReference>
<keyword evidence="29 32" id="KW-0539">Nucleus</keyword>
<evidence type="ECO:0000256" key="21">
    <source>
        <dbReference type="ARBA" id="ARBA00023015"/>
    </source>
</evidence>
<evidence type="ECO:0000256" key="28">
    <source>
        <dbReference type="ARBA" id="ARBA00023204"/>
    </source>
</evidence>
<dbReference type="GO" id="GO:0051865">
    <property type="term" value="P:protein autoubiquitination"/>
    <property type="evidence" value="ECO:0007669"/>
    <property type="project" value="UniProtKB-UniRule"/>
</dbReference>
<dbReference type="GO" id="GO:1990391">
    <property type="term" value="C:DNA repair complex"/>
    <property type="evidence" value="ECO:0007669"/>
    <property type="project" value="Ensembl"/>
</dbReference>
<dbReference type="GO" id="GO:0002039">
    <property type="term" value="F:p53 binding"/>
    <property type="evidence" value="ECO:0007669"/>
    <property type="project" value="Ensembl"/>
</dbReference>
<keyword evidence="7" id="KW-0963">Cytoplasm</keyword>
<evidence type="ECO:0000256" key="1">
    <source>
        <dbReference type="ARBA" id="ARBA00000900"/>
    </source>
</evidence>
<dbReference type="InterPro" id="IPR013083">
    <property type="entry name" value="Znf_RING/FYVE/PHD"/>
</dbReference>
<feature type="compositionally biased region" description="Polar residues" evidence="34">
    <location>
        <begin position="697"/>
        <end position="712"/>
    </location>
</feature>
<keyword evidence="27 32" id="KW-0233">DNA recombination</keyword>
<dbReference type="PIRSF" id="PIRSF001734">
    <property type="entry name" value="BRCA1"/>
    <property type="match status" value="1"/>
</dbReference>
<evidence type="ECO:0000256" key="13">
    <source>
        <dbReference type="ARBA" id="ARBA00022737"/>
    </source>
</evidence>
<dbReference type="GO" id="GO:0085020">
    <property type="term" value="P:protein K6-linked ubiquitination"/>
    <property type="evidence" value="ECO:0007669"/>
    <property type="project" value="UniProtKB-UniRule"/>
</dbReference>
<keyword evidence="28 32" id="KW-0234">DNA repair</keyword>
<dbReference type="InterPro" id="IPR036420">
    <property type="entry name" value="BRCT_dom_sf"/>
</dbReference>
<evidence type="ECO:0000256" key="4">
    <source>
        <dbReference type="ARBA" id="ARBA00004906"/>
    </source>
</evidence>
<dbReference type="PRINTS" id="PR00493">
    <property type="entry name" value="BRSTCANCERI"/>
</dbReference>
<evidence type="ECO:0000256" key="12">
    <source>
        <dbReference type="ARBA" id="ARBA00022723"/>
    </source>
</evidence>
<keyword evidence="14 32" id="KW-0227">DNA damage</keyword>
<comment type="catalytic activity">
    <reaction evidence="1 32">
        <text>S-ubiquitinyl-[E2 ubiquitin-conjugating enzyme]-L-cysteine + [acceptor protein]-L-lysine = [E2 ubiquitin-conjugating enzyme]-L-cysteine + N(6)-ubiquitinyl-[acceptor protein]-L-lysine.</text>
        <dbReference type="EC" id="2.3.2.27"/>
    </reaction>
</comment>
<feature type="region of interest" description="Disordered" evidence="34">
    <location>
        <begin position="1323"/>
        <end position="1361"/>
    </location>
</feature>
<evidence type="ECO:0000256" key="34">
    <source>
        <dbReference type="SAM" id="MobiDB-lite"/>
    </source>
</evidence>
<evidence type="ECO:0000259" key="36">
    <source>
        <dbReference type="PROSITE" id="PS50172"/>
    </source>
</evidence>
<protein>
    <recommendedName>
        <fullName evidence="31 32">Breast cancer type 1 susceptibility protein homolog</fullName>
        <ecNumber evidence="5 32">2.3.2.27</ecNumber>
    </recommendedName>
</protein>
<dbReference type="InterPro" id="IPR011364">
    <property type="entry name" value="BRCA1"/>
</dbReference>
<dbReference type="GO" id="GO:0005737">
    <property type="term" value="C:cytoplasm"/>
    <property type="evidence" value="ECO:0007669"/>
    <property type="project" value="UniProtKB-SubCell"/>
</dbReference>
<keyword evidence="17" id="KW-0276">Fatty acid metabolism</keyword>
<dbReference type="FunFam" id="3.30.40.10:FF:000213">
    <property type="entry name" value="Breast cancer type 1 susceptibility protein homolog"/>
    <property type="match status" value="1"/>
</dbReference>
<dbReference type="SMART" id="SM00184">
    <property type="entry name" value="RING"/>
    <property type="match status" value="1"/>
</dbReference>
<keyword evidence="16 32" id="KW-0833">Ubl conjugation pathway</keyword>
<dbReference type="GO" id="GO:0045892">
    <property type="term" value="P:negative regulation of DNA-templated transcription"/>
    <property type="evidence" value="ECO:0007669"/>
    <property type="project" value="Ensembl"/>
</dbReference>
<evidence type="ECO:0000256" key="20">
    <source>
        <dbReference type="ARBA" id="ARBA00022990"/>
    </source>
</evidence>
<keyword evidence="6 32" id="KW-0158">Chromosome</keyword>
<keyword evidence="13" id="KW-0677">Repeat</keyword>
<dbReference type="GO" id="GO:0071356">
    <property type="term" value="P:cellular response to tumor necrosis factor"/>
    <property type="evidence" value="ECO:0007669"/>
    <property type="project" value="Ensembl"/>
</dbReference>